<dbReference type="OrthoDB" id="3438962at2759"/>
<reference evidence="2" key="1">
    <citation type="submission" date="2021-07" db="EMBL/GenBank/DDBJ databases">
        <authorList>
            <person name="Durling M."/>
        </authorList>
    </citation>
    <scope>NUCLEOTIDE SEQUENCE</scope>
</reference>
<evidence type="ECO:0000313" key="2">
    <source>
        <dbReference type="EMBL" id="CAG8959916.1"/>
    </source>
</evidence>
<name>A0A9N9PU63_9HELO</name>
<accession>A0A9N9PU63</accession>
<feature type="region of interest" description="Disordered" evidence="1">
    <location>
        <begin position="1"/>
        <end position="150"/>
    </location>
</feature>
<dbReference type="Proteomes" id="UP000696280">
    <property type="component" value="Unassembled WGS sequence"/>
</dbReference>
<feature type="compositionally biased region" description="Polar residues" evidence="1">
    <location>
        <begin position="55"/>
        <end position="66"/>
    </location>
</feature>
<feature type="compositionally biased region" description="Basic and acidic residues" evidence="1">
    <location>
        <begin position="110"/>
        <end position="125"/>
    </location>
</feature>
<proteinExistence type="predicted"/>
<sequence>MSASKDQSTLNSAPGAGTTYGPKDTKPSSTATPAMSVGSATAAGHGPHPNDNADESNVTLPNSRVGPQQEDLDGEQMRAPGEGEVMHAQFDKKNAGWGEEKSLTSNLEAQKAEQKGAREEIKAQRNEGANVDGGAANRVENEGMAAKGDDGETRMNWARRELSLGPVISVGLSVPCTIHTINAQGFAVEANPNRTPSQCNN</sequence>
<evidence type="ECO:0000256" key="1">
    <source>
        <dbReference type="SAM" id="MobiDB-lite"/>
    </source>
</evidence>
<keyword evidence="3" id="KW-1185">Reference proteome</keyword>
<evidence type="ECO:0000313" key="3">
    <source>
        <dbReference type="Proteomes" id="UP000696280"/>
    </source>
</evidence>
<feature type="compositionally biased region" description="Basic and acidic residues" evidence="1">
    <location>
        <begin position="89"/>
        <end position="102"/>
    </location>
</feature>
<dbReference type="EMBL" id="CAJVRL010000094">
    <property type="protein sequence ID" value="CAG8959916.1"/>
    <property type="molecule type" value="Genomic_DNA"/>
</dbReference>
<dbReference type="AlphaFoldDB" id="A0A9N9PU63"/>
<organism evidence="2 3">
    <name type="scientific">Hymenoscyphus fraxineus</name>
    <dbReference type="NCBI Taxonomy" id="746836"/>
    <lineage>
        <taxon>Eukaryota</taxon>
        <taxon>Fungi</taxon>
        <taxon>Dikarya</taxon>
        <taxon>Ascomycota</taxon>
        <taxon>Pezizomycotina</taxon>
        <taxon>Leotiomycetes</taxon>
        <taxon>Helotiales</taxon>
        <taxon>Helotiaceae</taxon>
        <taxon>Hymenoscyphus</taxon>
    </lineage>
</organism>
<protein>
    <submittedName>
        <fullName evidence="2">Uncharacterized protein</fullName>
    </submittedName>
</protein>
<feature type="compositionally biased region" description="Polar residues" evidence="1">
    <location>
        <begin position="1"/>
        <end position="12"/>
    </location>
</feature>
<gene>
    <name evidence="2" type="ORF">HYFRA_00012632</name>
</gene>
<comment type="caution">
    <text evidence="2">The sequence shown here is derived from an EMBL/GenBank/DDBJ whole genome shotgun (WGS) entry which is preliminary data.</text>
</comment>